<feature type="transmembrane region" description="Helical" evidence="9">
    <location>
        <begin position="363"/>
        <end position="385"/>
    </location>
</feature>
<comment type="subcellular location">
    <subcellularLocation>
        <location evidence="1">Membrane</location>
        <topology evidence="1">Multi-pass membrane protein</topology>
    </subcellularLocation>
</comment>
<evidence type="ECO:0000256" key="8">
    <source>
        <dbReference type="RuleBase" id="RU003346"/>
    </source>
</evidence>
<protein>
    <recommendedName>
        <fullName evidence="10">Major facilitator superfamily (MFS) profile domain-containing protein</fullName>
    </recommendedName>
</protein>
<sequence length="512" mass="57511">MEATRIDSRRSGSLNSPEVQSLVDIGPWYQNRGIVLVNICLCLTILTSYTSGFDGTMVNGLQLIDQFQEYFHKPKVIFILFTLLMIRLLTSAQNVGSLIALPMAPYLTDGYGRRASIFVGGLIMLGGVAWQGMAPNLMHFILARGVIGFGMSFSVNAAPLLVTELAYPTQRAALTAIYNTMWYAGTIVAAWVTFGTFRVPGSVWSWRIPSILQGLPSLIQCLLIWFCPESPRWLLSKGRDQEAIDTLSKYHGSGDMYHPLVEYEYDEIRAAIVIERSVGNVSYWSLFSSPGNRRRMRIIIALGLFSQWSGNGLISSYTNLILQGVGITSASKKTLINGVLQLMNLGMAALSALYVERAGRRKLFLASNVGMLLTFSVWTATMVVFQQNGSYPAAMVAVVFIFIYYIFYDIAYTPILVTYVVEILPFRIRAKGFAVLQFTITLALIFNQYVNPVALARIGWKYYLFYIGWLFFELAFVYFYLWETRGRTLEQTAVLFDGSQPNLDRTYILAPD</sequence>
<feature type="transmembrane region" description="Helical" evidence="9">
    <location>
        <begin position="391"/>
        <end position="421"/>
    </location>
</feature>
<dbReference type="InterPro" id="IPR050360">
    <property type="entry name" value="MFS_Sugar_Transporters"/>
</dbReference>
<feature type="transmembrane region" description="Helical" evidence="9">
    <location>
        <begin position="298"/>
        <end position="318"/>
    </location>
</feature>
<dbReference type="Gene3D" id="1.20.1250.20">
    <property type="entry name" value="MFS general substrate transporter like domains"/>
    <property type="match status" value="1"/>
</dbReference>
<evidence type="ECO:0000256" key="3">
    <source>
        <dbReference type="ARBA" id="ARBA00022448"/>
    </source>
</evidence>
<evidence type="ECO:0000256" key="2">
    <source>
        <dbReference type="ARBA" id="ARBA00010992"/>
    </source>
</evidence>
<proteinExistence type="inferred from homology"/>
<keyword evidence="3 8" id="KW-0813">Transport</keyword>
<feature type="transmembrane region" description="Helical" evidence="9">
    <location>
        <begin position="462"/>
        <end position="481"/>
    </location>
</feature>
<feature type="transmembrane region" description="Helical" evidence="9">
    <location>
        <begin position="140"/>
        <end position="162"/>
    </location>
</feature>
<dbReference type="PROSITE" id="PS00216">
    <property type="entry name" value="SUGAR_TRANSPORT_1"/>
    <property type="match status" value="1"/>
</dbReference>
<dbReference type="Proteomes" id="UP000054248">
    <property type="component" value="Unassembled WGS sequence"/>
</dbReference>
<evidence type="ECO:0000256" key="9">
    <source>
        <dbReference type="SAM" id="Phobius"/>
    </source>
</evidence>
<evidence type="ECO:0000256" key="5">
    <source>
        <dbReference type="ARBA" id="ARBA00022989"/>
    </source>
</evidence>
<name>A0A0C3KN92_9AGAM</name>
<gene>
    <name evidence="11" type="ORF">M407DRAFT_78840</name>
</gene>
<comment type="similarity">
    <text evidence="2 8">Belongs to the major facilitator superfamily. Sugar transporter (TC 2.A.1.1) family.</text>
</comment>
<reference evidence="11 12" key="1">
    <citation type="submission" date="2014-04" db="EMBL/GenBank/DDBJ databases">
        <authorList>
            <consortium name="DOE Joint Genome Institute"/>
            <person name="Kuo A."/>
            <person name="Girlanda M."/>
            <person name="Perotto S."/>
            <person name="Kohler A."/>
            <person name="Nagy L.G."/>
            <person name="Floudas D."/>
            <person name="Copeland A."/>
            <person name="Barry K.W."/>
            <person name="Cichocki N."/>
            <person name="Veneault-Fourrey C."/>
            <person name="LaButti K."/>
            <person name="Lindquist E.A."/>
            <person name="Lipzen A."/>
            <person name="Lundell T."/>
            <person name="Morin E."/>
            <person name="Murat C."/>
            <person name="Sun H."/>
            <person name="Tunlid A."/>
            <person name="Henrissat B."/>
            <person name="Grigoriev I.V."/>
            <person name="Hibbett D.S."/>
            <person name="Martin F."/>
            <person name="Nordberg H.P."/>
            <person name="Cantor M.N."/>
            <person name="Hua S.X."/>
        </authorList>
    </citation>
    <scope>NUCLEOTIDE SEQUENCE [LARGE SCALE GENOMIC DNA]</scope>
    <source>
        <strain evidence="11 12">MUT 4182</strain>
    </source>
</reference>
<organism evidence="11 12">
    <name type="scientific">Tulasnella calospora MUT 4182</name>
    <dbReference type="NCBI Taxonomy" id="1051891"/>
    <lineage>
        <taxon>Eukaryota</taxon>
        <taxon>Fungi</taxon>
        <taxon>Dikarya</taxon>
        <taxon>Basidiomycota</taxon>
        <taxon>Agaricomycotina</taxon>
        <taxon>Agaricomycetes</taxon>
        <taxon>Cantharellales</taxon>
        <taxon>Tulasnellaceae</taxon>
        <taxon>Tulasnella</taxon>
    </lineage>
</organism>
<evidence type="ECO:0000256" key="4">
    <source>
        <dbReference type="ARBA" id="ARBA00022692"/>
    </source>
</evidence>
<dbReference type="Pfam" id="PF00083">
    <property type="entry name" value="Sugar_tr"/>
    <property type="match status" value="1"/>
</dbReference>
<keyword evidence="4 9" id="KW-0812">Transmembrane</keyword>
<dbReference type="FunFam" id="1.20.1250.20:FF:000134">
    <property type="entry name" value="MFS sugar transporter protein"/>
    <property type="match status" value="1"/>
</dbReference>
<dbReference type="GO" id="GO:0005351">
    <property type="term" value="F:carbohydrate:proton symporter activity"/>
    <property type="evidence" value="ECO:0007669"/>
    <property type="project" value="TreeGrafter"/>
</dbReference>
<feature type="transmembrane region" description="Helical" evidence="9">
    <location>
        <begin position="206"/>
        <end position="227"/>
    </location>
</feature>
<dbReference type="PANTHER" id="PTHR48022">
    <property type="entry name" value="PLASTIDIC GLUCOSE TRANSPORTER 4"/>
    <property type="match status" value="1"/>
</dbReference>
<evidence type="ECO:0000256" key="7">
    <source>
        <dbReference type="ARBA" id="ARBA00049119"/>
    </source>
</evidence>
<keyword evidence="12" id="KW-1185">Reference proteome</keyword>
<comment type="catalytic activity">
    <reaction evidence="7">
        <text>myo-inositol(out) + H(+)(out) = myo-inositol(in) + H(+)(in)</text>
        <dbReference type="Rhea" id="RHEA:60364"/>
        <dbReference type="ChEBI" id="CHEBI:15378"/>
        <dbReference type="ChEBI" id="CHEBI:17268"/>
    </reaction>
</comment>
<dbReference type="InterPro" id="IPR005829">
    <property type="entry name" value="Sugar_transporter_CS"/>
</dbReference>
<feature type="transmembrane region" description="Helical" evidence="9">
    <location>
        <begin position="338"/>
        <end position="356"/>
    </location>
</feature>
<feature type="transmembrane region" description="Helical" evidence="9">
    <location>
        <begin position="34"/>
        <end position="53"/>
    </location>
</feature>
<feature type="transmembrane region" description="Helical" evidence="9">
    <location>
        <begin position="174"/>
        <end position="194"/>
    </location>
</feature>
<dbReference type="AlphaFoldDB" id="A0A0C3KN92"/>
<dbReference type="InterPro" id="IPR003663">
    <property type="entry name" value="Sugar/inositol_transpt"/>
</dbReference>
<keyword evidence="6 9" id="KW-0472">Membrane</keyword>
<dbReference type="HOGENOM" id="CLU_001265_30_13_1"/>
<feature type="domain" description="Major facilitator superfamily (MFS) profile" evidence="10">
    <location>
        <begin position="40"/>
        <end position="485"/>
    </location>
</feature>
<dbReference type="EMBL" id="KN823100">
    <property type="protein sequence ID" value="KIO22813.1"/>
    <property type="molecule type" value="Genomic_DNA"/>
</dbReference>
<dbReference type="PROSITE" id="PS50850">
    <property type="entry name" value="MFS"/>
    <property type="match status" value="1"/>
</dbReference>
<dbReference type="OrthoDB" id="5290825at2759"/>
<evidence type="ECO:0000313" key="11">
    <source>
        <dbReference type="EMBL" id="KIO22813.1"/>
    </source>
</evidence>
<dbReference type="STRING" id="1051891.A0A0C3KN92"/>
<keyword evidence="5 9" id="KW-1133">Transmembrane helix</keyword>
<dbReference type="InterPro" id="IPR036259">
    <property type="entry name" value="MFS_trans_sf"/>
</dbReference>
<evidence type="ECO:0000259" key="10">
    <source>
        <dbReference type="PROSITE" id="PS50850"/>
    </source>
</evidence>
<evidence type="ECO:0000256" key="6">
    <source>
        <dbReference type="ARBA" id="ARBA00023136"/>
    </source>
</evidence>
<feature type="transmembrane region" description="Helical" evidence="9">
    <location>
        <begin position="433"/>
        <end position="450"/>
    </location>
</feature>
<feature type="transmembrane region" description="Helical" evidence="9">
    <location>
        <begin position="76"/>
        <end position="103"/>
    </location>
</feature>
<dbReference type="SUPFAM" id="SSF103473">
    <property type="entry name" value="MFS general substrate transporter"/>
    <property type="match status" value="1"/>
</dbReference>
<feature type="transmembrane region" description="Helical" evidence="9">
    <location>
        <begin position="115"/>
        <end position="134"/>
    </location>
</feature>
<reference evidence="12" key="2">
    <citation type="submission" date="2015-01" db="EMBL/GenBank/DDBJ databases">
        <title>Evolutionary Origins and Diversification of the Mycorrhizal Mutualists.</title>
        <authorList>
            <consortium name="DOE Joint Genome Institute"/>
            <consortium name="Mycorrhizal Genomics Consortium"/>
            <person name="Kohler A."/>
            <person name="Kuo A."/>
            <person name="Nagy L.G."/>
            <person name="Floudas D."/>
            <person name="Copeland A."/>
            <person name="Barry K.W."/>
            <person name="Cichocki N."/>
            <person name="Veneault-Fourrey C."/>
            <person name="LaButti K."/>
            <person name="Lindquist E.A."/>
            <person name="Lipzen A."/>
            <person name="Lundell T."/>
            <person name="Morin E."/>
            <person name="Murat C."/>
            <person name="Riley R."/>
            <person name="Ohm R."/>
            <person name="Sun H."/>
            <person name="Tunlid A."/>
            <person name="Henrissat B."/>
            <person name="Grigoriev I.V."/>
            <person name="Hibbett D.S."/>
            <person name="Martin F."/>
        </authorList>
    </citation>
    <scope>NUCLEOTIDE SEQUENCE [LARGE SCALE GENOMIC DNA]</scope>
    <source>
        <strain evidence="12">MUT 4182</strain>
    </source>
</reference>
<evidence type="ECO:0000313" key="12">
    <source>
        <dbReference type="Proteomes" id="UP000054248"/>
    </source>
</evidence>
<dbReference type="GO" id="GO:0016020">
    <property type="term" value="C:membrane"/>
    <property type="evidence" value="ECO:0007669"/>
    <property type="project" value="UniProtKB-SubCell"/>
</dbReference>
<accession>A0A0C3KN92</accession>
<evidence type="ECO:0000256" key="1">
    <source>
        <dbReference type="ARBA" id="ARBA00004141"/>
    </source>
</evidence>
<dbReference type="InterPro" id="IPR020846">
    <property type="entry name" value="MFS_dom"/>
</dbReference>
<dbReference type="InterPro" id="IPR005828">
    <property type="entry name" value="MFS_sugar_transport-like"/>
</dbReference>
<dbReference type="PANTHER" id="PTHR48022:SF64">
    <property type="entry name" value="MAJOR FACILITATOR SUPERFAMILY (MFS) PROFILE DOMAIN-CONTAINING PROTEIN"/>
    <property type="match status" value="1"/>
</dbReference>
<dbReference type="NCBIfam" id="TIGR00879">
    <property type="entry name" value="SP"/>
    <property type="match status" value="1"/>
</dbReference>